<evidence type="ECO:0000256" key="1">
    <source>
        <dbReference type="ARBA" id="ARBA00022737"/>
    </source>
</evidence>
<reference evidence="3" key="1">
    <citation type="submission" date="2022-01" db="EMBL/GenBank/DDBJ databases">
        <authorList>
            <person name="Braso-Vives M."/>
        </authorList>
    </citation>
    <scope>NUCLEOTIDE SEQUENCE</scope>
</reference>
<dbReference type="Proteomes" id="UP000838412">
    <property type="component" value="Chromosome 2"/>
</dbReference>
<feature type="repeat" description="NHL" evidence="2">
    <location>
        <begin position="350"/>
        <end position="390"/>
    </location>
</feature>
<dbReference type="EMBL" id="OV696687">
    <property type="protein sequence ID" value="CAH1254593.1"/>
    <property type="molecule type" value="Genomic_DNA"/>
</dbReference>
<dbReference type="PANTHER" id="PTHR24104:SF50">
    <property type="entry name" value="SMP-30_GLUCONOLACTONASE_LRE-LIKE REGION DOMAIN-CONTAINING PROTEIN"/>
    <property type="match status" value="1"/>
</dbReference>
<evidence type="ECO:0000256" key="2">
    <source>
        <dbReference type="PROSITE-ProRule" id="PRU00504"/>
    </source>
</evidence>
<feature type="repeat" description="NHL" evidence="2">
    <location>
        <begin position="524"/>
        <end position="566"/>
    </location>
</feature>
<keyword evidence="1" id="KW-0677">Repeat</keyword>
<dbReference type="Gene3D" id="2.120.10.30">
    <property type="entry name" value="TolB, C-terminal domain"/>
    <property type="match status" value="1"/>
</dbReference>
<dbReference type="PANTHER" id="PTHR24104">
    <property type="entry name" value="E3 UBIQUITIN-PROTEIN LIGASE NHLRC1-RELATED"/>
    <property type="match status" value="1"/>
</dbReference>
<keyword evidence="4" id="KW-1185">Reference proteome</keyword>
<dbReference type="InterPro" id="IPR011042">
    <property type="entry name" value="6-blade_b-propeller_TolB-like"/>
</dbReference>
<accession>A0A8J9ZJJ3</accession>
<protein>
    <submittedName>
        <fullName evidence="3">TRIM3 protein</fullName>
    </submittedName>
</protein>
<evidence type="ECO:0000313" key="4">
    <source>
        <dbReference type="Proteomes" id="UP000838412"/>
    </source>
</evidence>
<dbReference type="SUPFAM" id="SSF101898">
    <property type="entry name" value="NHL repeat"/>
    <property type="match status" value="1"/>
</dbReference>
<dbReference type="GO" id="GO:0043161">
    <property type="term" value="P:proteasome-mediated ubiquitin-dependent protein catabolic process"/>
    <property type="evidence" value="ECO:0007669"/>
    <property type="project" value="TreeGrafter"/>
</dbReference>
<dbReference type="Pfam" id="PF01436">
    <property type="entry name" value="NHL"/>
    <property type="match status" value="2"/>
</dbReference>
<evidence type="ECO:0000313" key="3">
    <source>
        <dbReference type="EMBL" id="CAH1254593.1"/>
    </source>
</evidence>
<organism evidence="3 4">
    <name type="scientific">Branchiostoma lanceolatum</name>
    <name type="common">Common lancelet</name>
    <name type="synonym">Amphioxus lanceolatum</name>
    <dbReference type="NCBI Taxonomy" id="7740"/>
    <lineage>
        <taxon>Eukaryota</taxon>
        <taxon>Metazoa</taxon>
        <taxon>Chordata</taxon>
        <taxon>Cephalochordata</taxon>
        <taxon>Leptocardii</taxon>
        <taxon>Amphioxiformes</taxon>
        <taxon>Branchiostomatidae</taxon>
        <taxon>Branchiostoma</taxon>
    </lineage>
</organism>
<gene>
    <name evidence="3" type="primary">TRIM3</name>
    <name evidence="3" type="ORF">BLAG_LOCUS13943</name>
</gene>
<dbReference type="GO" id="GO:0000209">
    <property type="term" value="P:protein polyubiquitination"/>
    <property type="evidence" value="ECO:0007669"/>
    <property type="project" value="TreeGrafter"/>
</dbReference>
<dbReference type="InterPro" id="IPR001258">
    <property type="entry name" value="NHL_repeat"/>
</dbReference>
<dbReference type="InterPro" id="IPR050952">
    <property type="entry name" value="TRIM-NHL_E3_ligases"/>
</dbReference>
<sequence length="607" mass="65288">MEESSQSIDPDGCYSTTSSGFYREAQPVVTTNVLSVQTVGTETAAALEDCYSTPSGIYEEANTVEPSKIPTNQTITPITETAAALEDCYSTPSGIYEEANTVEPSKIPTNQTITPITETAAAPEDCYSTPSGIYEEANTVQPSKLIPTNQTITPITETLAAPEDCYSTPSCIYEEAEPVVMPDGFPGHSRRRGTTLTVQDLSMEQAADRTGSSSDRVEEEPALRDRIRLFLSRPRRVCVAITLCVAVAGISLGIIVHCTSETRHLDRLNPVTLQGNIQSTGVYTGHSPSERPWRYWTDTAAVVTAVQEPANTTSSTGAVEPTRSVHAALHTSGTADETTGGEVTRQSVTFGGIGSGPGQFARPTGVVVSSTSKIFVADYTNHRVQVHNMDGAYVRHFPTAVPRMAGEIMLPHDIAIDCQDNLWVVGTVVFVGHRVVQYNTNGQGLTMFKIQSDRFCNGIAVDLRNDRIVVASQDSGKVEIFQSDGSLVGTFGENFSVSRNIAVNIEGNILMSYSSFVDVYNGIGQFLFSFGGRGSLASPRGICTDSSGHVLVADRKNKRVSMFTSHGQFVRHVATGLKTVNYVAVGPEGQLVVTNTIGTITIYPSYR</sequence>
<dbReference type="PROSITE" id="PS51125">
    <property type="entry name" value="NHL"/>
    <property type="match status" value="2"/>
</dbReference>
<dbReference type="OrthoDB" id="10020332at2759"/>
<name>A0A8J9ZJJ3_BRALA</name>
<dbReference type="GO" id="GO:0061630">
    <property type="term" value="F:ubiquitin protein ligase activity"/>
    <property type="evidence" value="ECO:0007669"/>
    <property type="project" value="TreeGrafter"/>
</dbReference>
<dbReference type="FunFam" id="2.120.10.30:FF:000064">
    <property type="entry name" value="Uncharacterized protein"/>
    <property type="match status" value="1"/>
</dbReference>
<dbReference type="AlphaFoldDB" id="A0A8J9ZJJ3"/>
<proteinExistence type="predicted"/>